<dbReference type="AlphaFoldDB" id="A0A8F9XMP1"/>
<accession>A0A8F9XMP1</accession>
<evidence type="ECO:0000259" key="8">
    <source>
        <dbReference type="Pfam" id="PF02397"/>
    </source>
</evidence>
<dbReference type="InterPro" id="IPR003362">
    <property type="entry name" value="Bact_transf"/>
</dbReference>
<keyword evidence="6 7" id="KW-0472">Membrane</keyword>
<dbReference type="Pfam" id="PF02397">
    <property type="entry name" value="Bac_transf"/>
    <property type="match status" value="1"/>
</dbReference>
<evidence type="ECO:0000313" key="9">
    <source>
        <dbReference type="EMBL" id="QYM80471.1"/>
    </source>
</evidence>
<dbReference type="PANTHER" id="PTHR30576:SF0">
    <property type="entry name" value="UNDECAPRENYL-PHOSPHATE N-ACETYLGALACTOSAMINYL 1-PHOSPHATE TRANSFERASE-RELATED"/>
    <property type="match status" value="1"/>
</dbReference>
<feature type="transmembrane region" description="Helical" evidence="7">
    <location>
        <begin position="77"/>
        <end position="99"/>
    </location>
</feature>
<keyword evidence="5 7" id="KW-1133">Transmembrane helix</keyword>
<dbReference type="NCBIfam" id="TIGR03025">
    <property type="entry name" value="EPS_sugtrans"/>
    <property type="match status" value="1"/>
</dbReference>
<gene>
    <name evidence="9" type="ORF">K0B96_07655</name>
</gene>
<name>A0A8F9XMP1_9BACT</name>
<evidence type="ECO:0000313" key="10">
    <source>
        <dbReference type="Proteomes" id="UP000825051"/>
    </source>
</evidence>
<feature type="transmembrane region" description="Helical" evidence="7">
    <location>
        <begin position="7"/>
        <end position="26"/>
    </location>
</feature>
<keyword evidence="10" id="KW-1185">Reference proteome</keyword>
<feature type="transmembrane region" description="Helical" evidence="7">
    <location>
        <begin position="105"/>
        <end position="124"/>
    </location>
</feature>
<evidence type="ECO:0000256" key="4">
    <source>
        <dbReference type="ARBA" id="ARBA00022692"/>
    </source>
</evidence>
<evidence type="ECO:0000256" key="1">
    <source>
        <dbReference type="ARBA" id="ARBA00004141"/>
    </source>
</evidence>
<dbReference type="EMBL" id="CP080507">
    <property type="protein sequence ID" value="QYM80471.1"/>
    <property type="molecule type" value="Genomic_DNA"/>
</dbReference>
<keyword evidence="4 7" id="KW-0812">Transmembrane</keyword>
<proteinExistence type="inferred from homology"/>
<dbReference type="KEGG" id="ole:K0B96_07655"/>
<dbReference type="InterPro" id="IPR017475">
    <property type="entry name" value="EPS_sugar_tfrase"/>
</dbReference>
<reference evidence="9" key="1">
    <citation type="submission" date="2021-08" db="EMBL/GenBank/DDBJ databases">
        <title>Genome of a novel bacterium of the phylum Verrucomicrobia, Oleiharenicola sp. KSB-15.</title>
        <authorList>
            <person name="Chung J.-H."/>
            <person name="Ahn J.-H."/>
            <person name="Yoon Y."/>
            <person name="Kim D.-Y."/>
            <person name="An S.-H."/>
            <person name="Park I."/>
            <person name="Yeon J."/>
        </authorList>
    </citation>
    <scope>NUCLEOTIDE SEQUENCE</scope>
    <source>
        <strain evidence="9">KSB-15</strain>
    </source>
</reference>
<comment type="subcellular location">
    <subcellularLocation>
        <location evidence="1">Membrane</location>
        <topology evidence="1">Multi-pass membrane protein</topology>
    </subcellularLocation>
</comment>
<dbReference type="PANTHER" id="PTHR30576">
    <property type="entry name" value="COLANIC BIOSYNTHESIS UDP-GLUCOSE LIPID CARRIER TRANSFERASE"/>
    <property type="match status" value="1"/>
</dbReference>
<dbReference type="RefSeq" id="WP_220165707.1">
    <property type="nucleotide sequence ID" value="NZ_CP080507.1"/>
</dbReference>
<dbReference type="GO" id="GO:0016020">
    <property type="term" value="C:membrane"/>
    <property type="evidence" value="ECO:0007669"/>
    <property type="project" value="UniProtKB-SubCell"/>
</dbReference>
<sequence>MKRSRRIGLLFVALDIVATIATFNTVMRLRATPAFNTFFFWPLLVPILALLIVVYLIDGYDTRTDMMALDYTSQHVIALLSAMFVVLLITFGLIGAGYALQSSRAVILLAYVALIPLTLTYRRVWTGRQARLKQQRHLVFIGDEASFATFRAECERQQTHFKAVFAAPGAAPEEGPAISVAEVLRKIDRAEFEVEGIVLREGGRMLEPAVAERLVRLHFQGIPTYTLELFHETYWRKIPLYRLNPTWLFQEGFRVAREPVFERVKRMSDLLLAGFGIVISSPILALAALGIWLEDRGPVFYGQTRIGRHQRPFRLFKLRTMRAGSATGEDRYTRPGDSRITRMGRFLRATRIDEFPQLWSVLKGDMSLIGPRAEWDRLVSDYERQIPFYHFRHMVRPGITGWAQVNYPYGANLTDTLRKLEYDLYYIRHYSFTLDASIVLKTIHTMISAKGSR</sequence>
<evidence type="ECO:0000256" key="3">
    <source>
        <dbReference type="ARBA" id="ARBA00022679"/>
    </source>
</evidence>
<protein>
    <submittedName>
        <fullName evidence="9">Exopolysaccharide biosynthesis polyprenyl glycosylphosphotransferase</fullName>
    </submittedName>
</protein>
<keyword evidence="3" id="KW-0808">Transferase</keyword>
<feature type="domain" description="Bacterial sugar transferase" evidence="8">
    <location>
        <begin position="265"/>
        <end position="447"/>
    </location>
</feature>
<organism evidence="9 10">
    <name type="scientific">Horticoccus luteus</name>
    <dbReference type="NCBI Taxonomy" id="2862869"/>
    <lineage>
        <taxon>Bacteria</taxon>
        <taxon>Pseudomonadati</taxon>
        <taxon>Verrucomicrobiota</taxon>
        <taxon>Opitutia</taxon>
        <taxon>Opitutales</taxon>
        <taxon>Opitutaceae</taxon>
        <taxon>Horticoccus</taxon>
    </lineage>
</organism>
<dbReference type="Proteomes" id="UP000825051">
    <property type="component" value="Chromosome"/>
</dbReference>
<feature type="transmembrane region" description="Helical" evidence="7">
    <location>
        <begin position="270"/>
        <end position="293"/>
    </location>
</feature>
<evidence type="ECO:0000256" key="2">
    <source>
        <dbReference type="ARBA" id="ARBA00006464"/>
    </source>
</evidence>
<evidence type="ECO:0000256" key="6">
    <source>
        <dbReference type="ARBA" id="ARBA00023136"/>
    </source>
</evidence>
<comment type="similarity">
    <text evidence="2">Belongs to the bacterial sugar transferase family.</text>
</comment>
<feature type="transmembrane region" description="Helical" evidence="7">
    <location>
        <begin position="38"/>
        <end position="57"/>
    </location>
</feature>
<evidence type="ECO:0000256" key="7">
    <source>
        <dbReference type="SAM" id="Phobius"/>
    </source>
</evidence>
<dbReference type="GO" id="GO:0016780">
    <property type="term" value="F:phosphotransferase activity, for other substituted phosphate groups"/>
    <property type="evidence" value="ECO:0007669"/>
    <property type="project" value="TreeGrafter"/>
</dbReference>
<evidence type="ECO:0000256" key="5">
    <source>
        <dbReference type="ARBA" id="ARBA00022989"/>
    </source>
</evidence>